<dbReference type="Proteomes" id="UP000339249">
    <property type="component" value="Unassembled WGS sequence"/>
</dbReference>
<dbReference type="AlphaFoldDB" id="A0A4U9D3E2"/>
<name>A0A4U9D3E2_RAOTE</name>
<reference evidence="1 2" key="1">
    <citation type="submission" date="2019-04" db="EMBL/GenBank/DDBJ databases">
        <authorList>
            <consortium name="Pathogen Informatics"/>
        </authorList>
    </citation>
    <scope>NUCLEOTIDE SEQUENCE [LARGE SCALE GENOMIC DNA]</scope>
    <source>
        <strain evidence="1 2">NCTC9185</strain>
    </source>
</reference>
<organism evidence="1 2">
    <name type="scientific">Raoultella terrigena</name>
    <name type="common">Klebsiella terrigena</name>
    <dbReference type="NCBI Taxonomy" id="577"/>
    <lineage>
        <taxon>Bacteria</taxon>
        <taxon>Pseudomonadati</taxon>
        <taxon>Pseudomonadota</taxon>
        <taxon>Gammaproteobacteria</taxon>
        <taxon>Enterobacterales</taxon>
        <taxon>Enterobacteriaceae</taxon>
        <taxon>Klebsiella/Raoultella group</taxon>
        <taxon>Raoultella</taxon>
    </lineage>
</organism>
<protein>
    <submittedName>
        <fullName evidence="1">Uncharacterized protein</fullName>
    </submittedName>
</protein>
<gene>
    <name evidence="1" type="ORF">NCTC9185_02016</name>
</gene>
<evidence type="ECO:0000313" key="2">
    <source>
        <dbReference type="Proteomes" id="UP000339249"/>
    </source>
</evidence>
<proteinExistence type="predicted"/>
<sequence>MLRAFPLAKKGEGLARLPHFMPVSVSWREAPTHENIIDNNRALNWPV</sequence>
<evidence type="ECO:0000313" key="1">
    <source>
        <dbReference type="EMBL" id="VTN10103.1"/>
    </source>
</evidence>
<dbReference type="EMBL" id="CABDVU010000001">
    <property type="protein sequence ID" value="VTN10103.1"/>
    <property type="molecule type" value="Genomic_DNA"/>
</dbReference>
<accession>A0A4U9D3E2</accession>